<organism evidence="7 8">
    <name type="scientific">Astyanax mexicanus</name>
    <name type="common">Blind cave fish</name>
    <name type="synonym">Astyanax fasciatus mexicanus</name>
    <dbReference type="NCBI Taxonomy" id="7994"/>
    <lineage>
        <taxon>Eukaryota</taxon>
        <taxon>Metazoa</taxon>
        <taxon>Chordata</taxon>
        <taxon>Craniata</taxon>
        <taxon>Vertebrata</taxon>
        <taxon>Euteleostomi</taxon>
        <taxon>Actinopterygii</taxon>
        <taxon>Neopterygii</taxon>
        <taxon>Teleostei</taxon>
        <taxon>Ostariophysi</taxon>
        <taxon>Characiformes</taxon>
        <taxon>Characoidei</taxon>
        <taxon>Acestrorhamphidae</taxon>
        <taxon>Acestrorhamphinae</taxon>
        <taxon>Astyanax</taxon>
    </lineage>
</organism>
<dbReference type="InterPro" id="IPR001902">
    <property type="entry name" value="SLC26A/SulP_fam"/>
</dbReference>
<feature type="transmembrane region" description="Helical" evidence="5">
    <location>
        <begin position="126"/>
        <end position="143"/>
    </location>
</feature>
<dbReference type="GeneTree" id="ENSGT01150000286960"/>
<keyword evidence="2 5" id="KW-0812">Transmembrane</keyword>
<feature type="transmembrane region" description="Helical" evidence="5">
    <location>
        <begin position="51"/>
        <end position="75"/>
    </location>
</feature>
<sequence length="183" mass="19164">WDAGGLGCFCSDSCRREDAELSVSLFTDSGSLGVTALSPPSLPSLSLSGELAVPALALAVVGFGLNASLGSMYALKHGYRFHSHQDLFALGVCNAVGGLFQCFAVSCSMSRSTVQENTGGKTQSGLVSALLILAVLLKFGPLFEKLPKAVLAVIVLVNLLGIFAQIRDVPKLWATDRLDLLCC</sequence>
<evidence type="ECO:0000259" key="6">
    <source>
        <dbReference type="Pfam" id="PF00916"/>
    </source>
</evidence>
<dbReference type="Ensembl" id="ENSAMXT00000050039.1">
    <property type="protein sequence ID" value="ENSAMXP00000038056.1"/>
    <property type="gene ID" value="ENSAMXG00000035015.1"/>
</dbReference>
<evidence type="ECO:0000313" key="7">
    <source>
        <dbReference type="Ensembl" id="ENSAMXP00000038056.1"/>
    </source>
</evidence>
<feature type="domain" description="SLC26A/SulP transporter" evidence="6">
    <location>
        <begin position="37"/>
        <end position="183"/>
    </location>
</feature>
<dbReference type="Bgee" id="ENSAMXG00000035015">
    <property type="expression patterns" value="Expressed in intestine and 2 other cell types or tissues"/>
</dbReference>
<dbReference type="AlphaFoldDB" id="A0A3B1J839"/>
<dbReference type="STRING" id="7994.ENSAMXP00000038056"/>
<proteinExistence type="predicted"/>
<reference evidence="8" key="2">
    <citation type="journal article" date="2014" name="Nat. Commun.">
        <title>The cavefish genome reveals candidate genes for eye loss.</title>
        <authorList>
            <person name="McGaugh S.E."/>
            <person name="Gross J.B."/>
            <person name="Aken B."/>
            <person name="Blin M."/>
            <person name="Borowsky R."/>
            <person name="Chalopin D."/>
            <person name="Hinaux H."/>
            <person name="Jeffery W.R."/>
            <person name="Keene A."/>
            <person name="Ma L."/>
            <person name="Minx P."/>
            <person name="Murphy D."/>
            <person name="O'Quin K.E."/>
            <person name="Retaux S."/>
            <person name="Rohner N."/>
            <person name="Searle S.M."/>
            <person name="Stahl B.A."/>
            <person name="Tabin C."/>
            <person name="Volff J.N."/>
            <person name="Yoshizawa M."/>
            <person name="Warren W.C."/>
        </authorList>
    </citation>
    <scope>NUCLEOTIDE SEQUENCE [LARGE SCALE GENOMIC DNA]</scope>
    <source>
        <strain evidence="8">female</strain>
    </source>
</reference>
<dbReference type="InterPro" id="IPR011547">
    <property type="entry name" value="SLC26A/SulP_dom"/>
</dbReference>
<reference evidence="7" key="4">
    <citation type="submission" date="2025-09" db="UniProtKB">
        <authorList>
            <consortium name="Ensembl"/>
        </authorList>
    </citation>
    <scope>IDENTIFICATION</scope>
</reference>
<name>A0A3B1J839_ASTMX</name>
<keyword evidence="4 5" id="KW-0472">Membrane</keyword>
<reference evidence="7" key="3">
    <citation type="submission" date="2025-08" db="UniProtKB">
        <authorList>
            <consortium name="Ensembl"/>
        </authorList>
    </citation>
    <scope>IDENTIFICATION</scope>
</reference>
<evidence type="ECO:0000256" key="3">
    <source>
        <dbReference type="ARBA" id="ARBA00022989"/>
    </source>
</evidence>
<evidence type="ECO:0000256" key="5">
    <source>
        <dbReference type="SAM" id="Phobius"/>
    </source>
</evidence>
<dbReference type="Pfam" id="PF00916">
    <property type="entry name" value="Sulfate_transp"/>
    <property type="match status" value="1"/>
</dbReference>
<evidence type="ECO:0000256" key="4">
    <source>
        <dbReference type="ARBA" id="ARBA00023136"/>
    </source>
</evidence>
<keyword evidence="3 5" id="KW-1133">Transmembrane helix</keyword>
<dbReference type="Proteomes" id="UP000018467">
    <property type="component" value="Unassembled WGS sequence"/>
</dbReference>
<reference evidence="8" key="1">
    <citation type="submission" date="2013-03" db="EMBL/GenBank/DDBJ databases">
        <authorList>
            <person name="Jeffery W."/>
            <person name="Warren W."/>
            <person name="Wilson R.K."/>
        </authorList>
    </citation>
    <scope>NUCLEOTIDE SEQUENCE</scope>
    <source>
        <strain evidence="8">female</strain>
    </source>
</reference>
<evidence type="ECO:0000256" key="2">
    <source>
        <dbReference type="ARBA" id="ARBA00022692"/>
    </source>
</evidence>
<keyword evidence="8" id="KW-1185">Reference proteome</keyword>
<feature type="transmembrane region" description="Helical" evidence="5">
    <location>
        <begin position="150"/>
        <end position="166"/>
    </location>
</feature>
<dbReference type="InParanoid" id="A0A3B1J839"/>
<dbReference type="GO" id="GO:0055085">
    <property type="term" value="P:transmembrane transport"/>
    <property type="evidence" value="ECO:0007669"/>
    <property type="project" value="InterPro"/>
</dbReference>
<evidence type="ECO:0000313" key="8">
    <source>
        <dbReference type="Proteomes" id="UP000018467"/>
    </source>
</evidence>
<feature type="transmembrane region" description="Helical" evidence="5">
    <location>
        <begin position="87"/>
        <end position="106"/>
    </location>
</feature>
<comment type="subcellular location">
    <subcellularLocation>
        <location evidence="1">Membrane</location>
        <topology evidence="1">Multi-pass membrane protein</topology>
    </subcellularLocation>
</comment>
<accession>A0A3B1J839</accession>
<dbReference type="GO" id="GO:0016020">
    <property type="term" value="C:membrane"/>
    <property type="evidence" value="ECO:0007669"/>
    <property type="project" value="UniProtKB-SubCell"/>
</dbReference>
<protein>
    <recommendedName>
        <fullName evidence="6">SLC26A/SulP transporter domain-containing protein</fullName>
    </recommendedName>
</protein>
<dbReference type="PANTHER" id="PTHR11814">
    <property type="entry name" value="SULFATE TRANSPORTER"/>
    <property type="match status" value="1"/>
</dbReference>
<evidence type="ECO:0000256" key="1">
    <source>
        <dbReference type="ARBA" id="ARBA00004141"/>
    </source>
</evidence>